<dbReference type="AlphaFoldDB" id="A0A835IKH2"/>
<keyword evidence="1" id="KW-0732">Signal</keyword>
<reference evidence="2 3" key="1">
    <citation type="submission" date="2020-10" db="EMBL/GenBank/DDBJ databases">
        <title>The Coptis chinensis genome and diversification of protoberbering-type alkaloids.</title>
        <authorList>
            <person name="Wang B."/>
            <person name="Shu S."/>
            <person name="Song C."/>
            <person name="Liu Y."/>
        </authorList>
    </citation>
    <scope>NUCLEOTIDE SEQUENCE [LARGE SCALE GENOMIC DNA]</scope>
    <source>
        <strain evidence="2">HL-2020</strain>
        <tissue evidence="2">Leaf</tissue>
    </source>
</reference>
<gene>
    <name evidence="2" type="ORF">IFM89_035289</name>
</gene>
<feature type="signal peptide" evidence="1">
    <location>
        <begin position="1"/>
        <end position="24"/>
    </location>
</feature>
<dbReference type="Proteomes" id="UP000631114">
    <property type="component" value="Unassembled WGS sequence"/>
</dbReference>
<dbReference type="OrthoDB" id="10537298at2759"/>
<organism evidence="2 3">
    <name type="scientific">Coptis chinensis</name>
    <dbReference type="NCBI Taxonomy" id="261450"/>
    <lineage>
        <taxon>Eukaryota</taxon>
        <taxon>Viridiplantae</taxon>
        <taxon>Streptophyta</taxon>
        <taxon>Embryophyta</taxon>
        <taxon>Tracheophyta</taxon>
        <taxon>Spermatophyta</taxon>
        <taxon>Magnoliopsida</taxon>
        <taxon>Ranunculales</taxon>
        <taxon>Ranunculaceae</taxon>
        <taxon>Coptidoideae</taxon>
        <taxon>Coptis</taxon>
    </lineage>
</organism>
<comment type="caution">
    <text evidence="2">The sequence shown here is derived from an EMBL/GenBank/DDBJ whole genome shotgun (WGS) entry which is preliminary data.</text>
</comment>
<feature type="chain" id="PRO_5032960899" evidence="1">
    <location>
        <begin position="25"/>
        <end position="117"/>
    </location>
</feature>
<dbReference type="EMBL" id="JADFTS010000003">
    <property type="protein sequence ID" value="KAF9617308.1"/>
    <property type="molecule type" value="Genomic_DNA"/>
</dbReference>
<name>A0A835IKH2_9MAGN</name>
<keyword evidence="3" id="KW-1185">Reference proteome</keyword>
<protein>
    <submittedName>
        <fullName evidence="2">Uncharacterized protein</fullName>
    </submittedName>
</protein>
<evidence type="ECO:0000313" key="2">
    <source>
        <dbReference type="EMBL" id="KAF9617308.1"/>
    </source>
</evidence>
<proteinExistence type="predicted"/>
<evidence type="ECO:0000256" key="1">
    <source>
        <dbReference type="SAM" id="SignalP"/>
    </source>
</evidence>
<evidence type="ECO:0000313" key="3">
    <source>
        <dbReference type="Proteomes" id="UP000631114"/>
    </source>
</evidence>
<accession>A0A835IKH2</accession>
<sequence length="117" mass="12497">MKLLLSLSFILLLASQLLPSSVHGQVLVPTAKGLTDIQQQKVLDSVGEVPKIDKTDLGSSFHSRKFAVHIKRRGRGAARGGAVGTGSSRRHSAAFQTPISSLSLYLTFGALVLLNLF</sequence>